<keyword evidence="3" id="KW-1185">Reference proteome</keyword>
<gene>
    <name evidence="2" type="ORF">CC1G_04429</name>
</gene>
<feature type="region of interest" description="Disordered" evidence="1">
    <location>
        <begin position="18"/>
        <end position="38"/>
    </location>
</feature>
<dbReference type="OrthoDB" id="3335429at2759"/>
<evidence type="ECO:0000313" key="2">
    <source>
        <dbReference type="EMBL" id="EAU93450.2"/>
    </source>
</evidence>
<dbReference type="KEGG" id="cci:CC1G_04429"/>
<reference evidence="2 3" key="1">
    <citation type="journal article" date="2010" name="Proc. Natl. Acad. Sci. U.S.A.">
        <title>Insights into evolution of multicellular fungi from the assembled chromosomes of the mushroom Coprinopsis cinerea (Coprinus cinereus).</title>
        <authorList>
            <person name="Stajich J.E."/>
            <person name="Wilke S.K."/>
            <person name="Ahren D."/>
            <person name="Au C.H."/>
            <person name="Birren B.W."/>
            <person name="Borodovsky M."/>
            <person name="Burns C."/>
            <person name="Canback B."/>
            <person name="Casselton L.A."/>
            <person name="Cheng C.K."/>
            <person name="Deng J."/>
            <person name="Dietrich F.S."/>
            <person name="Fargo D.C."/>
            <person name="Farman M.L."/>
            <person name="Gathman A.C."/>
            <person name="Goldberg J."/>
            <person name="Guigo R."/>
            <person name="Hoegger P.J."/>
            <person name="Hooker J.B."/>
            <person name="Huggins A."/>
            <person name="James T.Y."/>
            <person name="Kamada T."/>
            <person name="Kilaru S."/>
            <person name="Kodira C."/>
            <person name="Kues U."/>
            <person name="Kupfer D."/>
            <person name="Kwan H.S."/>
            <person name="Lomsadze A."/>
            <person name="Li W."/>
            <person name="Lilly W.W."/>
            <person name="Ma L.J."/>
            <person name="Mackey A.J."/>
            <person name="Manning G."/>
            <person name="Martin F."/>
            <person name="Muraguchi H."/>
            <person name="Natvig D.O."/>
            <person name="Palmerini H."/>
            <person name="Ramesh M.A."/>
            <person name="Rehmeyer C.J."/>
            <person name="Roe B.A."/>
            <person name="Shenoy N."/>
            <person name="Stanke M."/>
            <person name="Ter-Hovhannisyan V."/>
            <person name="Tunlid A."/>
            <person name="Velagapudi R."/>
            <person name="Vision T.J."/>
            <person name="Zeng Q."/>
            <person name="Zolan M.E."/>
            <person name="Pukkila P.J."/>
        </authorList>
    </citation>
    <scope>NUCLEOTIDE SEQUENCE [LARGE SCALE GENOMIC DNA]</scope>
    <source>
        <strain evidence="3">Okayama-7 / 130 / ATCC MYA-4618 / FGSC 9003</strain>
    </source>
</reference>
<dbReference type="HOGENOM" id="CLU_084530_0_0_1"/>
<proteinExistence type="predicted"/>
<dbReference type="Proteomes" id="UP000001861">
    <property type="component" value="Unassembled WGS sequence"/>
</dbReference>
<dbReference type="eggNOG" id="ENOG502SR06">
    <property type="taxonomic scope" value="Eukaryota"/>
</dbReference>
<protein>
    <submittedName>
        <fullName evidence="2">Uncharacterized protein</fullName>
    </submittedName>
</protein>
<dbReference type="InParanoid" id="A8N0K8"/>
<dbReference type="GeneID" id="6004881"/>
<comment type="caution">
    <text evidence="2">The sequence shown here is derived from an EMBL/GenBank/DDBJ whole genome shotgun (WGS) entry which is preliminary data.</text>
</comment>
<dbReference type="AlphaFoldDB" id="A8N0K8"/>
<dbReference type="OMA" id="MFACCEP"/>
<name>A8N0K8_COPC7</name>
<evidence type="ECO:0000256" key="1">
    <source>
        <dbReference type="SAM" id="MobiDB-lite"/>
    </source>
</evidence>
<dbReference type="RefSeq" id="XP_001828458.2">
    <property type="nucleotide sequence ID" value="XM_001828406.2"/>
</dbReference>
<dbReference type="EMBL" id="AACS02000001">
    <property type="protein sequence ID" value="EAU93450.2"/>
    <property type="molecule type" value="Genomic_DNA"/>
</dbReference>
<dbReference type="VEuPathDB" id="FungiDB:CC1G_04429"/>
<evidence type="ECO:0000313" key="3">
    <source>
        <dbReference type="Proteomes" id="UP000001861"/>
    </source>
</evidence>
<organism evidence="2 3">
    <name type="scientific">Coprinopsis cinerea (strain Okayama-7 / 130 / ATCC MYA-4618 / FGSC 9003)</name>
    <name type="common">Inky cap fungus</name>
    <name type="synonym">Hormographiella aspergillata</name>
    <dbReference type="NCBI Taxonomy" id="240176"/>
    <lineage>
        <taxon>Eukaryota</taxon>
        <taxon>Fungi</taxon>
        <taxon>Dikarya</taxon>
        <taxon>Basidiomycota</taxon>
        <taxon>Agaricomycotina</taxon>
        <taxon>Agaricomycetes</taxon>
        <taxon>Agaricomycetidae</taxon>
        <taxon>Agaricales</taxon>
        <taxon>Agaricineae</taxon>
        <taxon>Psathyrellaceae</taxon>
        <taxon>Coprinopsis</taxon>
    </lineage>
</organism>
<sequence length="233" mass="26107">MQRSEVFRDMFSMCDSGESGAGNNAQGAFPPSAVPGGDPDLNKAPPVVDLDESADTLTILLKLLHDPPKPPVEISTDPYTYQKKYDTSTVIPLPLLELVILKLIDKYLFDEEIVKGLEAHLLAHAPENGLRVYGIAMAHYRADVANIVTQYLLPLAKYSKEEVKAWIPSVEAFHDILRFQDFRVQALRDLVLNEDIFPHGYGECSAHRDSTRSAWDTRRKSLLARIETGQFNL</sequence>
<accession>A8N0K8</accession>